<evidence type="ECO:0000313" key="3">
    <source>
        <dbReference type="WBParaSite" id="ACRNAN_scaffold4404.g21547.t1"/>
    </source>
</evidence>
<keyword evidence="1" id="KW-0812">Transmembrane</keyword>
<sequence>MMASLWLATTIDPAYQQFIDSKGPQKDPHAMFLNQAMQKQDSAFLISIQGNPWAYFYIFWALSCVIQSLYIGLISFNLIPIHAILIYICMIANMRPYRNFLLKVAMRTVGMKGAETTSTVVGTNSKVIKGLDTRRQTLETSKNTKQAWN</sequence>
<reference evidence="3" key="1">
    <citation type="submission" date="2022-11" db="UniProtKB">
        <authorList>
            <consortium name="WormBaseParasite"/>
        </authorList>
    </citation>
    <scope>IDENTIFICATION</scope>
</reference>
<keyword evidence="1" id="KW-1133">Transmembrane helix</keyword>
<proteinExistence type="predicted"/>
<dbReference type="AlphaFoldDB" id="A0A914DVV4"/>
<keyword evidence="2" id="KW-1185">Reference proteome</keyword>
<evidence type="ECO:0000256" key="1">
    <source>
        <dbReference type="SAM" id="Phobius"/>
    </source>
</evidence>
<dbReference type="Proteomes" id="UP000887540">
    <property type="component" value="Unplaced"/>
</dbReference>
<protein>
    <submittedName>
        <fullName evidence="3">Glycerophosphocholine acyltransferase 1</fullName>
    </submittedName>
</protein>
<keyword evidence="1" id="KW-0472">Membrane</keyword>
<name>A0A914DVV4_9BILA</name>
<dbReference type="WBParaSite" id="ACRNAN_scaffold4404.g21547.t1">
    <property type="protein sequence ID" value="ACRNAN_scaffold4404.g21547.t1"/>
    <property type="gene ID" value="ACRNAN_scaffold4404.g21547"/>
</dbReference>
<evidence type="ECO:0000313" key="2">
    <source>
        <dbReference type="Proteomes" id="UP000887540"/>
    </source>
</evidence>
<feature type="transmembrane region" description="Helical" evidence="1">
    <location>
        <begin position="55"/>
        <end position="88"/>
    </location>
</feature>
<organism evidence="2 3">
    <name type="scientific">Acrobeloides nanus</name>
    <dbReference type="NCBI Taxonomy" id="290746"/>
    <lineage>
        <taxon>Eukaryota</taxon>
        <taxon>Metazoa</taxon>
        <taxon>Ecdysozoa</taxon>
        <taxon>Nematoda</taxon>
        <taxon>Chromadorea</taxon>
        <taxon>Rhabditida</taxon>
        <taxon>Tylenchina</taxon>
        <taxon>Cephalobomorpha</taxon>
        <taxon>Cephaloboidea</taxon>
        <taxon>Cephalobidae</taxon>
        <taxon>Acrobeloides</taxon>
    </lineage>
</organism>
<accession>A0A914DVV4</accession>